<keyword evidence="9" id="KW-1185">Reference proteome</keyword>
<dbReference type="PANTHER" id="PTHR30619">
    <property type="entry name" value="DNA INTERNALIZATION/COMPETENCE PROTEIN COMEC/REC2"/>
    <property type="match status" value="1"/>
</dbReference>
<feature type="transmembrane region" description="Helical" evidence="6">
    <location>
        <begin position="486"/>
        <end position="503"/>
    </location>
</feature>
<dbReference type="InterPro" id="IPR004477">
    <property type="entry name" value="ComEC_N"/>
</dbReference>
<evidence type="ECO:0000313" key="9">
    <source>
        <dbReference type="Proteomes" id="UP000366872"/>
    </source>
</evidence>
<evidence type="ECO:0000256" key="3">
    <source>
        <dbReference type="ARBA" id="ARBA00022692"/>
    </source>
</evidence>
<evidence type="ECO:0000256" key="2">
    <source>
        <dbReference type="ARBA" id="ARBA00022475"/>
    </source>
</evidence>
<keyword evidence="5 6" id="KW-0472">Membrane</keyword>
<dbReference type="Pfam" id="PF03772">
    <property type="entry name" value="Competence"/>
    <property type="match status" value="1"/>
</dbReference>
<evidence type="ECO:0000256" key="6">
    <source>
        <dbReference type="SAM" id="Phobius"/>
    </source>
</evidence>
<feature type="transmembrane region" description="Helical" evidence="6">
    <location>
        <begin position="335"/>
        <end position="354"/>
    </location>
</feature>
<feature type="domain" description="ComEC/Rec2-related protein" evidence="7">
    <location>
        <begin position="220"/>
        <end position="480"/>
    </location>
</feature>
<feature type="transmembrane region" description="Helical" evidence="6">
    <location>
        <begin position="461"/>
        <end position="479"/>
    </location>
</feature>
<protein>
    <submittedName>
        <fullName evidence="8">ComE operon protein 3</fullName>
    </submittedName>
</protein>
<dbReference type="InterPro" id="IPR052159">
    <property type="entry name" value="Competence_DNA_uptake"/>
</dbReference>
<dbReference type="NCBIfam" id="TIGR00360">
    <property type="entry name" value="ComEC_N-term"/>
    <property type="match status" value="1"/>
</dbReference>
<sequence>MVGGACAVAGGMLFASLGLVPIGLFFFGTLFLIGLAFLFRQNRFSSLLTFLVVAMVAASHFLVSGSRLEGGASVDRLRDRLPLGGVGVVGHVSGFPEYHPYRSGARGTWTFPLRLEGISISSGWVKSRGVIDVRITGARPESLVGHGQRVLLEGRLCRSLYPGGSTIQLELDHDGRQVVLSERNRFSPVVWGRAWRESAARRLEAGVGGYPLQQAVMKALVLGYRKEIPQETLSRFRRTGSVHVFAISGLHVCIVGLLLSIVLKSLGVPRDWIGVWLLPLLLFYVVSTGMKPSAMRALAMAGVFVLAPLFRRKPDVPSSVALAAVLLLIMRPAELLSAGFIFSFTVVVFIVMVFSKVPDRLLKGGWIKGYTGSLVVTSFAASLASIPLAALYFGMFSPIALVGNLIVVPLTFCIVLSGWLSILLPVASSVFNFSGMVFIDLLLGCVRWLDRLPGSSWQVSPPPLLAVLAWYGSLIYLFTHASSRRQCWFAAAGVCGAVVLTALS</sequence>
<accession>A0A6C2U2A5</accession>
<evidence type="ECO:0000256" key="1">
    <source>
        <dbReference type="ARBA" id="ARBA00004651"/>
    </source>
</evidence>
<dbReference type="GO" id="GO:0005886">
    <property type="term" value="C:plasma membrane"/>
    <property type="evidence" value="ECO:0007669"/>
    <property type="project" value="UniProtKB-SubCell"/>
</dbReference>
<reference evidence="8 9" key="1">
    <citation type="submission" date="2019-04" db="EMBL/GenBank/DDBJ databases">
        <authorList>
            <person name="Van Vliet M D."/>
        </authorList>
    </citation>
    <scope>NUCLEOTIDE SEQUENCE [LARGE SCALE GENOMIC DNA]</scope>
    <source>
        <strain evidence="8 9">F1</strain>
    </source>
</reference>
<gene>
    <name evidence="8" type="primary">comEC</name>
    <name evidence="8" type="ORF">PDESU_02268</name>
</gene>
<name>A0A6C2U2A5_PONDE</name>
<dbReference type="AlphaFoldDB" id="A0A6C2U2A5"/>
<feature type="transmembrane region" description="Helical" evidence="6">
    <location>
        <begin position="269"/>
        <end position="286"/>
    </location>
</feature>
<dbReference type="EMBL" id="CAAHFG010000001">
    <property type="protein sequence ID" value="VGO13711.1"/>
    <property type="molecule type" value="Genomic_DNA"/>
</dbReference>
<feature type="transmembrane region" description="Helical" evidence="6">
    <location>
        <begin position="12"/>
        <end position="38"/>
    </location>
</feature>
<feature type="transmembrane region" description="Helical" evidence="6">
    <location>
        <begin position="399"/>
        <end position="423"/>
    </location>
</feature>
<dbReference type="Proteomes" id="UP000366872">
    <property type="component" value="Unassembled WGS sequence"/>
</dbReference>
<organism evidence="8 9">
    <name type="scientific">Pontiella desulfatans</name>
    <dbReference type="NCBI Taxonomy" id="2750659"/>
    <lineage>
        <taxon>Bacteria</taxon>
        <taxon>Pseudomonadati</taxon>
        <taxon>Kiritimatiellota</taxon>
        <taxon>Kiritimatiellia</taxon>
        <taxon>Kiritimatiellales</taxon>
        <taxon>Pontiellaceae</taxon>
        <taxon>Pontiella</taxon>
    </lineage>
</organism>
<keyword evidence="3 6" id="KW-0812">Transmembrane</keyword>
<dbReference type="PANTHER" id="PTHR30619:SF1">
    <property type="entry name" value="RECOMBINATION PROTEIN 2"/>
    <property type="match status" value="1"/>
</dbReference>
<comment type="subcellular location">
    <subcellularLocation>
        <location evidence="1">Cell membrane</location>
        <topology evidence="1">Multi-pass membrane protein</topology>
    </subcellularLocation>
</comment>
<evidence type="ECO:0000256" key="4">
    <source>
        <dbReference type="ARBA" id="ARBA00022989"/>
    </source>
</evidence>
<evidence type="ECO:0000313" key="8">
    <source>
        <dbReference type="EMBL" id="VGO13711.1"/>
    </source>
</evidence>
<feature type="transmembrane region" description="Helical" evidence="6">
    <location>
        <begin position="374"/>
        <end position="393"/>
    </location>
</feature>
<evidence type="ECO:0000256" key="5">
    <source>
        <dbReference type="ARBA" id="ARBA00023136"/>
    </source>
</evidence>
<proteinExistence type="predicted"/>
<keyword evidence="2" id="KW-1003">Cell membrane</keyword>
<evidence type="ECO:0000259" key="7">
    <source>
        <dbReference type="Pfam" id="PF03772"/>
    </source>
</evidence>
<feature type="transmembrane region" description="Helical" evidence="6">
    <location>
        <begin position="44"/>
        <end position="63"/>
    </location>
</feature>
<feature type="transmembrane region" description="Helical" evidence="6">
    <location>
        <begin position="242"/>
        <end position="263"/>
    </location>
</feature>
<keyword evidence="4 6" id="KW-1133">Transmembrane helix</keyword>